<keyword evidence="3" id="KW-1185">Reference proteome</keyword>
<evidence type="ECO:0000256" key="1">
    <source>
        <dbReference type="SAM" id="MobiDB-lite"/>
    </source>
</evidence>
<reference evidence="2 3" key="1">
    <citation type="submission" date="2019-04" db="EMBL/GenBank/DDBJ databases">
        <title>Three New Species of Nocardioides, Nocardioides euryhalodurans sp. nov., Nocardioides seonyuensis sp. nov. and Nocardioides eburneoflavus sp. nov. Isolated from Soil.</title>
        <authorList>
            <person name="Roh S.G."/>
            <person name="Lee C."/>
            <person name="Kim M.-K."/>
            <person name="Kim S.B."/>
        </authorList>
    </citation>
    <scope>NUCLEOTIDE SEQUENCE [LARGE SCALE GENOMIC DNA]</scope>
    <source>
        <strain evidence="2 3">MMS17-SY213</strain>
    </source>
</reference>
<accession>A0A4Z1CDR1</accession>
<dbReference type="Gene3D" id="3.40.50.620">
    <property type="entry name" value="HUPs"/>
    <property type="match status" value="1"/>
</dbReference>
<organism evidence="2 3">
    <name type="scientific">Nocardioides eburneiflavus</name>
    <dbReference type="NCBI Taxonomy" id="2518372"/>
    <lineage>
        <taxon>Bacteria</taxon>
        <taxon>Bacillati</taxon>
        <taxon>Actinomycetota</taxon>
        <taxon>Actinomycetes</taxon>
        <taxon>Propionibacteriales</taxon>
        <taxon>Nocardioidaceae</taxon>
        <taxon>Nocardioides</taxon>
    </lineage>
</organism>
<feature type="region of interest" description="Disordered" evidence="1">
    <location>
        <begin position="48"/>
        <end position="71"/>
    </location>
</feature>
<sequence length="586" mass="61876">MLPPGVLALSLRGPVTGTADQVHAALASTGATDPVLHEEPGLLVATWGGLEPGPDGSLPLSRGPRRHERDLGPGEVADLLARRDVVALAEVIPPFAAFRRLPHGEAVAVTDALGFRHVYHAQWADRAAVSTSARLLAVLGGCALDRDALALQSLLGWQVGDVTLFEGVTKLAAGTLVSVAQGRLTLIGGRAADPAPIELDDAVDTAASVLRDHLAAYVGDHPDATLQLTGGQDSRILLSAVPPPLRTGLQAITLRVPGSPDADIAAEIASRTGLRHHVEELEDLTAMSPADAFAACLDASRRLEGMADPVALAGLTIAERRFDQGHRIAGLGGEVARGFYYLGNPRDTTVSRAKVARLTAWRMFANEAIDPAALRPAVRAGARDGAIDRIHALMAGTGKEWLEATDDFYLYQRMQRWAGVTDTAVCLDRSVVNPMLDDRFISVAQAMSPASKRGSRFLGRLQMALDPGLGRMPLDGRPPPAAYADPSVLNRARAAETLARKAVRKARQRLGHSTRPPAGGAVLAAKVVEHWRHEPELLRAALVHDVLDEAWVDQVVGGTVSPAPGTVAFALNLVALGVEHAGATTR</sequence>
<name>A0A4Z1CDR1_9ACTN</name>
<dbReference type="EMBL" id="SRRO01000001">
    <property type="protein sequence ID" value="TGN63985.1"/>
    <property type="molecule type" value="Genomic_DNA"/>
</dbReference>
<dbReference type="SUPFAM" id="SSF52402">
    <property type="entry name" value="Adenine nucleotide alpha hydrolases-like"/>
    <property type="match status" value="1"/>
</dbReference>
<dbReference type="SUPFAM" id="SSF56235">
    <property type="entry name" value="N-terminal nucleophile aminohydrolases (Ntn hydrolases)"/>
    <property type="match status" value="1"/>
</dbReference>
<protein>
    <recommendedName>
        <fullName evidence="4">Asparagine synthetase domain-containing protein</fullName>
    </recommendedName>
</protein>
<evidence type="ECO:0008006" key="4">
    <source>
        <dbReference type="Google" id="ProtNLM"/>
    </source>
</evidence>
<dbReference type="RefSeq" id="WP_135838515.1">
    <property type="nucleotide sequence ID" value="NZ_SRRO01000001.1"/>
</dbReference>
<proteinExistence type="predicted"/>
<evidence type="ECO:0000313" key="3">
    <source>
        <dbReference type="Proteomes" id="UP000297496"/>
    </source>
</evidence>
<dbReference type="InterPro" id="IPR029055">
    <property type="entry name" value="Ntn_hydrolases_N"/>
</dbReference>
<dbReference type="OrthoDB" id="564639at2"/>
<evidence type="ECO:0000313" key="2">
    <source>
        <dbReference type="EMBL" id="TGN63985.1"/>
    </source>
</evidence>
<gene>
    <name evidence="2" type="ORF">EXE59_08490</name>
</gene>
<dbReference type="InterPro" id="IPR014729">
    <property type="entry name" value="Rossmann-like_a/b/a_fold"/>
</dbReference>
<comment type="caution">
    <text evidence="2">The sequence shown here is derived from an EMBL/GenBank/DDBJ whole genome shotgun (WGS) entry which is preliminary data.</text>
</comment>
<dbReference type="Proteomes" id="UP000297496">
    <property type="component" value="Unassembled WGS sequence"/>
</dbReference>
<dbReference type="AlphaFoldDB" id="A0A4Z1CDR1"/>